<dbReference type="CDD" id="cd07813">
    <property type="entry name" value="COQ10p_like"/>
    <property type="match status" value="1"/>
</dbReference>
<dbReference type="EMBL" id="FQWZ01000008">
    <property type="protein sequence ID" value="SHH27756.1"/>
    <property type="molecule type" value="Genomic_DNA"/>
</dbReference>
<dbReference type="Pfam" id="PF03364">
    <property type="entry name" value="Polyketide_cyc"/>
    <property type="match status" value="1"/>
</dbReference>
<dbReference type="AlphaFoldDB" id="A0A1M5RNJ7"/>
<evidence type="ECO:0000256" key="1">
    <source>
        <dbReference type="ARBA" id="ARBA00008918"/>
    </source>
</evidence>
<reference evidence="4 5" key="1">
    <citation type="submission" date="2016-11" db="EMBL/GenBank/DDBJ databases">
        <authorList>
            <person name="Jaros S."/>
            <person name="Januszkiewicz K."/>
            <person name="Wedrychowicz H."/>
        </authorList>
    </citation>
    <scope>NUCLEOTIDE SEQUENCE [LARGE SCALE GENOMIC DNA]</scope>
    <source>
        <strain evidence="4 5">CGMCC 1.7049</strain>
    </source>
</reference>
<sequence length="150" mass="16904">MRKLERSALMPFAADDLYALVADVAAYPTFLPGCVSAQIESDEIDADGQRLVRARVGFRVSALSDSFATENRMQPGRRIQMRLVQGPFRQLEGVWEFIVLDERACKVSLALTVDFANRLMEATLAPWMDRAVNGIIEAFRQRAEQRLVRG</sequence>
<dbReference type="InterPro" id="IPR005031">
    <property type="entry name" value="COQ10_START"/>
</dbReference>
<protein>
    <submittedName>
        <fullName evidence="4">Ribosome association toxin PasT (RatA) of the RatAB toxin-antitoxin module</fullName>
    </submittedName>
</protein>
<keyword evidence="5" id="KW-1185">Reference proteome</keyword>
<gene>
    <name evidence="4" type="ORF">SAMN04488068_3107</name>
</gene>
<dbReference type="PANTHER" id="PTHR12901">
    <property type="entry name" value="SPERM PROTEIN HOMOLOG"/>
    <property type="match status" value="1"/>
</dbReference>
<evidence type="ECO:0000313" key="4">
    <source>
        <dbReference type="EMBL" id="SHH27756.1"/>
    </source>
</evidence>
<evidence type="ECO:0000259" key="3">
    <source>
        <dbReference type="Pfam" id="PF03364"/>
    </source>
</evidence>
<dbReference type="GO" id="GO:0045333">
    <property type="term" value="P:cellular respiration"/>
    <property type="evidence" value="ECO:0007669"/>
    <property type="project" value="InterPro"/>
</dbReference>
<evidence type="ECO:0000256" key="2">
    <source>
        <dbReference type="ARBA" id="ARBA00022649"/>
    </source>
</evidence>
<dbReference type="OrthoDB" id="9804759at2"/>
<dbReference type="Proteomes" id="UP000199758">
    <property type="component" value="Unassembled WGS sequence"/>
</dbReference>
<comment type="similarity">
    <text evidence="1">Belongs to the ribosome association toxin RatA family.</text>
</comment>
<accession>A0A1M5RNJ7</accession>
<dbReference type="InterPro" id="IPR044996">
    <property type="entry name" value="COQ10-like"/>
</dbReference>
<dbReference type="PANTHER" id="PTHR12901:SF10">
    <property type="entry name" value="COENZYME Q-BINDING PROTEIN COQ10, MITOCHONDRIAL"/>
    <property type="match status" value="1"/>
</dbReference>
<dbReference type="Gene3D" id="3.30.530.20">
    <property type="match status" value="1"/>
</dbReference>
<keyword evidence="2" id="KW-1277">Toxin-antitoxin system</keyword>
<evidence type="ECO:0000313" key="5">
    <source>
        <dbReference type="Proteomes" id="UP000199758"/>
    </source>
</evidence>
<feature type="domain" description="Coenzyme Q-binding protein COQ10 START" evidence="3">
    <location>
        <begin position="11"/>
        <end position="140"/>
    </location>
</feature>
<dbReference type="GO" id="GO:0048039">
    <property type="term" value="F:ubiquinone binding"/>
    <property type="evidence" value="ECO:0007669"/>
    <property type="project" value="InterPro"/>
</dbReference>
<dbReference type="RefSeq" id="WP_072899010.1">
    <property type="nucleotide sequence ID" value="NZ_FQWZ01000008.1"/>
</dbReference>
<name>A0A1M5RNJ7_9GAMM</name>
<proteinExistence type="inferred from homology"/>
<organism evidence="4 5">
    <name type="scientific">Hydrocarboniphaga daqingensis</name>
    <dbReference type="NCBI Taxonomy" id="490188"/>
    <lineage>
        <taxon>Bacteria</taxon>
        <taxon>Pseudomonadati</taxon>
        <taxon>Pseudomonadota</taxon>
        <taxon>Gammaproteobacteria</taxon>
        <taxon>Nevskiales</taxon>
        <taxon>Nevskiaceae</taxon>
        <taxon>Hydrocarboniphaga</taxon>
    </lineage>
</organism>
<dbReference type="STRING" id="490188.SAMN04488068_3107"/>
<dbReference type="SUPFAM" id="SSF55961">
    <property type="entry name" value="Bet v1-like"/>
    <property type="match status" value="1"/>
</dbReference>
<dbReference type="InterPro" id="IPR023393">
    <property type="entry name" value="START-like_dom_sf"/>
</dbReference>